<accession>A0ABR2YR29</accession>
<evidence type="ECO:0000313" key="2">
    <source>
        <dbReference type="Proteomes" id="UP001491310"/>
    </source>
</evidence>
<organism evidence="1 2">
    <name type="scientific">Coccomyxa subellipsoidea</name>
    <dbReference type="NCBI Taxonomy" id="248742"/>
    <lineage>
        <taxon>Eukaryota</taxon>
        <taxon>Viridiplantae</taxon>
        <taxon>Chlorophyta</taxon>
        <taxon>core chlorophytes</taxon>
        <taxon>Trebouxiophyceae</taxon>
        <taxon>Trebouxiophyceae incertae sedis</taxon>
        <taxon>Coccomyxaceae</taxon>
        <taxon>Coccomyxa</taxon>
    </lineage>
</organism>
<protein>
    <recommendedName>
        <fullName evidence="3">Protein kinase A anchor protein nuclear localisation signal domain-containing protein</fullName>
    </recommendedName>
</protein>
<keyword evidence="2" id="KW-1185">Reference proteome</keyword>
<gene>
    <name evidence="1" type="ORF">WJX75_000807</name>
</gene>
<evidence type="ECO:0008006" key="3">
    <source>
        <dbReference type="Google" id="ProtNLM"/>
    </source>
</evidence>
<reference evidence="1 2" key="1">
    <citation type="journal article" date="2024" name="Nat. Commun.">
        <title>Phylogenomics reveals the evolutionary origins of lichenization in chlorophyte algae.</title>
        <authorList>
            <person name="Puginier C."/>
            <person name="Libourel C."/>
            <person name="Otte J."/>
            <person name="Skaloud P."/>
            <person name="Haon M."/>
            <person name="Grisel S."/>
            <person name="Petersen M."/>
            <person name="Berrin J.G."/>
            <person name="Delaux P.M."/>
            <person name="Dal Grande F."/>
            <person name="Keller J."/>
        </authorList>
    </citation>
    <scope>NUCLEOTIDE SEQUENCE [LARGE SCALE GENOMIC DNA]</scope>
    <source>
        <strain evidence="1 2">SAG 216-7</strain>
    </source>
</reference>
<dbReference type="Proteomes" id="UP001491310">
    <property type="component" value="Unassembled WGS sequence"/>
</dbReference>
<sequence>MSSLHCSDEVERMIGCYSAMANTFEEHGLNIPFIRDIRNNYDTSSEDCSPLTYKALPAPLAERAVRLCVLPLEDSQAVVQSAGEVTEAVKSLLPAGTQVYVNAPEMLHITVFHMSRPDDPRPSSMSAYDDAMTAVPITDRRGPTPEEISQELAAVTSIVQQMQPLEHLEVSSVVLADSGTLLLCSIDRRADITKLRQSLRAAHPGAPKKQTSIIHTTLLRILTPDQLPPASIAAIRRECARWTERLRGTPVTIKKAWYTVESVFSIIEGERTEVLFGSAW</sequence>
<name>A0ABR2YR29_9CHLO</name>
<proteinExistence type="predicted"/>
<dbReference type="PANTHER" id="PTHR37204">
    <property type="entry name" value="TRANSMEMBRANE PROTEIN"/>
    <property type="match status" value="1"/>
</dbReference>
<dbReference type="EMBL" id="JALJOT010000006">
    <property type="protein sequence ID" value="KAK9909347.1"/>
    <property type="molecule type" value="Genomic_DNA"/>
</dbReference>
<dbReference type="PANTHER" id="PTHR37204:SF1">
    <property type="entry name" value="TRANSMEMBRANE PROTEIN"/>
    <property type="match status" value="1"/>
</dbReference>
<comment type="caution">
    <text evidence="1">The sequence shown here is derived from an EMBL/GenBank/DDBJ whole genome shotgun (WGS) entry which is preliminary data.</text>
</comment>
<evidence type="ECO:0000313" key="1">
    <source>
        <dbReference type="EMBL" id="KAK9909347.1"/>
    </source>
</evidence>